<dbReference type="InterPro" id="IPR010802">
    <property type="entry name" value="DUF1400"/>
</dbReference>
<evidence type="ECO:0000313" key="5">
    <source>
        <dbReference type="EMBL" id="NER28802.1"/>
    </source>
</evidence>
<gene>
    <name evidence="5" type="ORF">F6J89_14480</name>
</gene>
<reference evidence="5" key="1">
    <citation type="submission" date="2019-11" db="EMBL/GenBank/DDBJ databases">
        <title>Genomic insights into an expanded diversity of filamentous marine cyanobacteria reveals the extraordinary biosynthetic potential of Moorea and Okeania.</title>
        <authorList>
            <person name="Ferreira Leao T."/>
            <person name="Wang M."/>
            <person name="Moss N."/>
            <person name="Da Silva R."/>
            <person name="Sanders J."/>
            <person name="Nurk S."/>
            <person name="Gurevich A."/>
            <person name="Humphrey G."/>
            <person name="Reher R."/>
            <person name="Zhu Q."/>
            <person name="Belda-Ferre P."/>
            <person name="Glukhov E."/>
            <person name="Rex R."/>
            <person name="Dorrestein P.C."/>
            <person name="Knight R."/>
            <person name="Pevzner P."/>
            <person name="Gerwick W.H."/>
            <person name="Gerwick L."/>
        </authorList>
    </citation>
    <scope>NUCLEOTIDE SEQUENCE</scope>
    <source>
        <strain evidence="5">SIO1C4</strain>
    </source>
</reference>
<dbReference type="InterPro" id="IPR017395">
    <property type="entry name" value="Chlorophyllase-like"/>
</dbReference>
<dbReference type="EMBL" id="JAAHFQ010000263">
    <property type="protein sequence ID" value="NER28802.1"/>
    <property type="molecule type" value="Genomic_DNA"/>
</dbReference>
<proteinExistence type="predicted"/>
<sequence length="523" mass="59017">MFWSNKLDQARLNSRKRVKALLKSKIIPGIVELAFYLGRVSEEDQVEFRKLLEQRLDLNPVQLYRFFHTPIGEDLLNRFSNLINTEGDSNATYALRETLIKTVAESEGLSVLKFLRKFSTSTDLKINLILFTAKQIGLLLKQTEAMVTQISKLSAAEATLHRLVDFSALPDIRESGECGIDRQIITLKDESRRLRKFRVIVYQPQTPRPGKTPVVVISHGLGSSPEDFREYAQHLASYGYLVALPQHPGSDSTQIQDMLAGDSREVFKLNEFIDRPLDIICVINELERRNQLEYRGRLNLQAVGVMGHSFGGYTALALAGAEIDFEKLEQACEPVVVKPNISLLLQCRALRLPRKTYNFRDERVKAVLPVDSVGSEVFGPKGLSQIKIPVFMIAGSKDKMAPAVLEQIRVFPWLATSNRYLALIKGKAHVGNFSKSETGLKCMLLKTLPHLTGSNATIFYNYAYAMSLAFFEVHISKNIQYLPYLQSSYAKYISQDPFNLYLISASSVDELNQVLQDFRAKLG</sequence>
<dbReference type="Pfam" id="PF07176">
    <property type="entry name" value="DUF1400"/>
    <property type="match status" value="1"/>
</dbReference>
<comment type="caution">
    <text evidence="5">The sequence shown here is derived from an EMBL/GenBank/DDBJ whole genome shotgun (WGS) entry which is preliminary data.</text>
</comment>
<keyword evidence="1 5" id="KW-0378">Hydrolase</keyword>
<dbReference type="Gene3D" id="3.40.50.1820">
    <property type="entry name" value="alpha/beta hydrolase"/>
    <property type="match status" value="1"/>
</dbReference>
<dbReference type="GO" id="GO:0003847">
    <property type="term" value="F:1-alkyl-2-acetylglycerophosphocholine esterase activity"/>
    <property type="evidence" value="ECO:0007669"/>
    <property type="project" value="TreeGrafter"/>
</dbReference>
<keyword evidence="2" id="KW-0442">Lipid degradation</keyword>
<dbReference type="PANTHER" id="PTHR10272:SF13">
    <property type="entry name" value="POLY(ETHYLENE TEREPHTHALATE) HYDROLASE"/>
    <property type="match status" value="1"/>
</dbReference>
<evidence type="ECO:0000256" key="1">
    <source>
        <dbReference type="ARBA" id="ARBA00022801"/>
    </source>
</evidence>
<evidence type="ECO:0000256" key="2">
    <source>
        <dbReference type="ARBA" id="ARBA00022963"/>
    </source>
</evidence>
<accession>A0A6B3NDV8</accession>
<evidence type="ECO:0000259" key="4">
    <source>
        <dbReference type="Pfam" id="PF07176"/>
    </source>
</evidence>
<dbReference type="AlphaFoldDB" id="A0A6B3NDV8"/>
<keyword evidence="3" id="KW-0443">Lipid metabolism</keyword>
<dbReference type="SUPFAM" id="SSF53474">
    <property type="entry name" value="alpha/beta-Hydrolases"/>
    <property type="match status" value="1"/>
</dbReference>
<protein>
    <submittedName>
        <fullName evidence="5">Alpha/beta hydrolase</fullName>
    </submittedName>
</protein>
<dbReference type="InterPro" id="IPR029058">
    <property type="entry name" value="AB_hydrolase_fold"/>
</dbReference>
<dbReference type="Pfam" id="PF07224">
    <property type="entry name" value="Chlorophyllase"/>
    <property type="match status" value="1"/>
</dbReference>
<feature type="domain" description="DUF1400" evidence="4">
    <location>
        <begin position="32"/>
        <end position="122"/>
    </location>
</feature>
<name>A0A6B3NDV8_9CYAN</name>
<evidence type="ECO:0000256" key="3">
    <source>
        <dbReference type="ARBA" id="ARBA00023098"/>
    </source>
</evidence>
<dbReference type="PANTHER" id="PTHR10272">
    <property type="entry name" value="PLATELET-ACTIVATING FACTOR ACETYLHYDROLASE"/>
    <property type="match status" value="1"/>
</dbReference>
<dbReference type="GO" id="GO:0016042">
    <property type="term" value="P:lipid catabolic process"/>
    <property type="evidence" value="ECO:0007669"/>
    <property type="project" value="UniProtKB-KW"/>
</dbReference>
<organism evidence="5">
    <name type="scientific">Symploca sp. SIO1C4</name>
    <dbReference type="NCBI Taxonomy" id="2607765"/>
    <lineage>
        <taxon>Bacteria</taxon>
        <taxon>Bacillati</taxon>
        <taxon>Cyanobacteriota</taxon>
        <taxon>Cyanophyceae</taxon>
        <taxon>Coleofasciculales</taxon>
        <taxon>Coleofasciculaceae</taxon>
        <taxon>Symploca</taxon>
    </lineage>
</organism>